<feature type="coiled-coil region" evidence="4">
    <location>
        <begin position="760"/>
        <end position="817"/>
    </location>
</feature>
<gene>
    <name evidence="6" type="ORF">DAPK24_016710</name>
</gene>
<dbReference type="GO" id="GO:0030915">
    <property type="term" value="C:Smc5-Smc6 complex"/>
    <property type="evidence" value="ECO:0007669"/>
    <property type="project" value="TreeGrafter"/>
</dbReference>
<reference evidence="6 7" key="1">
    <citation type="journal article" date="2023" name="Elife">
        <title>Identification of key yeast species and microbe-microbe interactions impacting larval growth of Drosophila in the wild.</title>
        <authorList>
            <person name="Mure A."/>
            <person name="Sugiura Y."/>
            <person name="Maeda R."/>
            <person name="Honda K."/>
            <person name="Sakurai N."/>
            <person name="Takahashi Y."/>
            <person name="Watada M."/>
            <person name="Katoh T."/>
            <person name="Gotoh A."/>
            <person name="Gotoh Y."/>
            <person name="Taniguchi I."/>
            <person name="Nakamura K."/>
            <person name="Hayashi T."/>
            <person name="Katayama T."/>
            <person name="Uemura T."/>
            <person name="Hattori Y."/>
        </authorList>
    </citation>
    <scope>NUCLEOTIDE SEQUENCE [LARGE SCALE GENOMIC DNA]</scope>
    <source>
        <strain evidence="6 7">PK-24</strain>
    </source>
</reference>
<keyword evidence="3 4" id="KW-0175">Coiled coil</keyword>
<dbReference type="InterPro" id="IPR038729">
    <property type="entry name" value="Rad50/SbcC_AAA"/>
</dbReference>
<name>A0AAV5R1E2_PICKL</name>
<dbReference type="Pfam" id="PF13476">
    <property type="entry name" value="AAA_23"/>
    <property type="match status" value="1"/>
</dbReference>
<protein>
    <recommendedName>
        <fullName evidence="2">Structural maintenance of chromosomes protein 5</fullName>
    </recommendedName>
</protein>
<feature type="coiled-coil region" evidence="4">
    <location>
        <begin position="343"/>
        <end position="370"/>
    </location>
</feature>
<dbReference type="InterPro" id="IPR027417">
    <property type="entry name" value="P-loop_NTPase"/>
</dbReference>
<evidence type="ECO:0000256" key="3">
    <source>
        <dbReference type="ARBA" id="ARBA00023054"/>
    </source>
</evidence>
<evidence type="ECO:0000256" key="1">
    <source>
        <dbReference type="ARBA" id="ARBA00010171"/>
    </source>
</evidence>
<dbReference type="Gene3D" id="1.10.287.1490">
    <property type="match status" value="1"/>
</dbReference>
<comment type="similarity">
    <text evidence="1">Belongs to the SMC family. SMC5 subfamily.</text>
</comment>
<dbReference type="GO" id="GO:0016887">
    <property type="term" value="F:ATP hydrolysis activity"/>
    <property type="evidence" value="ECO:0007669"/>
    <property type="project" value="InterPro"/>
</dbReference>
<keyword evidence="7" id="KW-1185">Reference proteome</keyword>
<dbReference type="Proteomes" id="UP001378960">
    <property type="component" value="Unassembled WGS sequence"/>
</dbReference>
<feature type="coiled-coil region" evidence="4">
    <location>
        <begin position="199"/>
        <end position="279"/>
    </location>
</feature>
<dbReference type="GO" id="GO:0000724">
    <property type="term" value="P:double-strand break repair via homologous recombination"/>
    <property type="evidence" value="ECO:0007669"/>
    <property type="project" value="TreeGrafter"/>
</dbReference>
<dbReference type="SUPFAM" id="SSF52540">
    <property type="entry name" value="P-loop containing nucleoside triphosphate hydrolases"/>
    <property type="match status" value="2"/>
</dbReference>
<evidence type="ECO:0000313" key="6">
    <source>
        <dbReference type="EMBL" id="GMM45096.1"/>
    </source>
</evidence>
<dbReference type="AlphaFoldDB" id="A0AAV5R1E2"/>
<dbReference type="PANTHER" id="PTHR45916">
    <property type="entry name" value="STRUCTURAL MAINTENANCE OF CHROMOSOMES PROTEIN 5"/>
    <property type="match status" value="1"/>
</dbReference>
<dbReference type="GO" id="GO:0003697">
    <property type="term" value="F:single-stranded DNA binding"/>
    <property type="evidence" value="ECO:0007669"/>
    <property type="project" value="TreeGrafter"/>
</dbReference>
<dbReference type="Gene3D" id="3.40.50.300">
    <property type="entry name" value="P-loop containing nucleotide triphosphate hydrolases"/>
    <property type="match status" value="2"/>
</dbReference>
<organism evidence="6 7">
    <name type="scientific">Pichia kluyveri</name>
    <name type="common">Yeast</name>
    <dbReference type="NCBI Taxonomy" id="36015"/>
    <lineage>
        <taxon>Eukaryota</taxon>
        <taxon>Fungi</taxon>
        <taxon>Dikarya</taxon>
        <taxon>Ascomycota</taxon>
        <taxon>Saccharomycotina</taxon>
        <taxon>Pichiomycetes</taxon>
        <taxon>Pichiales</taxon>
        <taxon>Pichiaceae</taxon>
        <taxon>Pichia</taxon>
    </lineage>
</organism>
<feature type="domain" description="Rad50/SbcC-type AAA" evidence="5">
    <location>
        <begin position="36"/>
        <end position="261"/>
    </location>
</feature>
<dbReference type="PANTHER" id="PTHR45916:SF1">
    <property type="entry name" value="STRUCTURAL MAINTENANCE OF CHROMOSOMES PROTEIN 5"/>
    <property type="match status" value="1"/>
</dbReference>
<evidence type="ECO:0000313" key="7">
    <source>
        <dbReference type="Proteomes" id="UP001378960"/>
    </source>
</evidence>
<accession>A0AAV5R1E2</accession>
<dbReference type="GO" id="GO:0005634">
    <property type="term" value="C:nucleus"/>
    <property type="evidence" value="ECO:0007669"/>
    <property type="project" value="TreeGrafter"/>
</dbReference>
<evidence type="ECO:0000256" key="2">
    <source>
        <dbReference type="ARBA" id="ARBA00018687"/>
    </source>
</evidence>
<feature type="coiled-coil region" evidence="4">
    <location>
        <begin position="396"/>
        <end position="423"/>
    </location>
</feature>
<dbReference type="EMBL" id="BTGB01000001">
    <property type="protein sequence ID" value="GMM45096.1"/>
    <property type="molecule type" value="Genomic_DNA"/>
</dbReference>
<proteinExistence type="inferred from homology"/>
<sequence length="1092" mass="127205">MTHFYDLAEGLPTPKRLKKSFVPNYASFQPGSIIRCKLSNFMSYNLTEFHFGPKMNLIIGPNGSGKSTVVCAICIGLGGKLANLGKESMSTDNFIKDNQNLSSISIELKAFDDYPTESITITTQLIRNGKTQWMINENSVNEGEIKKVLKSYNIQLDNLCQFLPQDRVSKFADLKPDELLKEIERSYGDGELLNNHMSIIELQKLINSEKKKFDEFSNNLIELENKSNELKENVEKHKQFLKLQKELEKTEMIRPYVVYQEKKRQKDECKEEYETKKQEYKLFYENIKPLEVAMKIGDESLNEIKNLIRDCENKKLDFNSKFSKIDSKIEKIDKDIEKCFSEIKDYDNKLLTARADYKKFKEQCNKIREEIEILDTPDLDEIEEWKSKRSTIKNEVREFDDALTNIKSKINAYKNQIENIKYNIYEEQKKLNSTDRINQLDSRKYQVTLRAIKLLRQSKLHANFFEPALVTLNVNDKNVAPIVEALIPFQHLNAVVVPSRNDFSTLSNYLYDECKCMVSIRTIGNKFNYNNDRISHQDMIRLGFDGFVTDFLSGPEEVIQMLCENTYLHRIPVSIKGLTNQQKDIISDEISKGLNIIKYVSRDEIYTMNRSSFGRRQVTTNIRSFRLKSTIFVNGMSEEQKSRIHEKINSLVNQQGEVEKLILDEKSIYNEKNNEYKEKSLEQETIEDNIIRSNEVLKRAKKLQQNLEYQEDRLKAQKQLFKSLKNSNTNENKNKMYEIIEERIKEKVEIIGNDKRKLTIEKVNNDNELLRLEIRKIEEINKVESVENIHKSIESMIEDKQNELRHLKAKYKELDSIYKESISSYKKERSKYSDEEIMEIGNIIKEMAEENILTHEGLDGRIKQLKSNMELNDSHIGSTSIKKLEENEFKIEEYKIQIPIIEEKIKKSEEQLGEMILEWESELDKIVEIISEDFGNNMNKIASAGNVKLDKSDNDYSNWKLIIQVSFRDNEELTNFNGAQHSGGEKSTTTAVFLNSLQGLTNTPFRVVDEINQGMDAKNERKAHELIVKRATDNSIKGTSQYFLITPKLLSDLYYGPDMTVHCIFAGRWCPDVSSMESKDSFLQMGITQQYV</sequence>
<feature type="coiled-coil region" evidence="4">
    <location>
        <begin position="669"/>
        <end position="720"/>
    </location>
</feature>
<evidence type="ECO:0000259" key="5">
    <source>
        <dbReference type="Pfam" id="PF13476"/>
    </source>
</evidence>
<comment type="caution">
    <text evidence="6">The sequence shown here is derived from an EMBL/GenBank/DDBJ whole genome shotgun (WGS) entry which is preliminary data.</text>
</comment>
<evidence type="ECO:0000256" key="4">
    <source>
        <dbReference type="SAM" id="Coils"/>
    </source>
</evidence>